<protein>
    <submittedName>
        <fullName evidence="3">Uncharacterized protein pho isoform X3</fullName>
    </submittedName>
</protein>
<organism evidence="2 3">
    <name type="scientific">Drosophila suzukii</name>
    <name type="common">Spotted-wing drosophila fruit fly</name>
    <dbReference type="NCBI Taxonomy" id="28584"/>
    <lineage>
        <taxon>Eukaryota</taxon>
        <taxon>Metazoa</taxon>
        <taxon>Ecdysozoa</taxon>
        <taxon>Arthropoda</taxon>
        <taxon>Hexapoda</taxon>
        <taxon>Insecta</taxon>
        <taxon>Pterygota</taxon>
        <taxon>Neoptera</taxon>
        <taxon>Endopterygota</taxon>
        <taxon>Diptera</taxon>
        <taxon>Brachycera</taxon>
        <taxon>Muscomorpha</taxon>
        <taxon>Ephydroidea</taxon>
        <taxon>Drosophilidae</taxon>
        <taxon>Drosophila</taxon>
        <taxon>Sophophora</taxon>
    </lineage>
</organism>
<accession>A0AB40DGH3</accession>
<reference evidence="3" key="1">
    <citation type="submission" date="2025-08" db="UniProtKB">
        <authorList>
            <consortium name="RefSeq"/>
        </authorList>
    </citation>
    <scope>IDENTIFICATION</scope>
</reference>
<dbReference type="RefSeq" id="XP_065723399.1">
    <property type="nucleotide sequence ID" value="XM_065867327.2"/>
</dbReference>
<proteinExistence type="predicted"/>
<feature type="compositionally biased region" description="Basic and acidic residues" evidence="1">
    <location>
        <begin position="58"/>
        <end position="74"/>
    </location>
</feature>
<feature type="region of interest" description="Disordered" evidence="1">
    <location>
        <begin position="58"/>
        <end position="78"/>
    </location>
</feature>
<keyword evidence="2" id="KW-1185">Reference proteome</keyword>
<evidence type="ECO:0000313" key="2">
    <source>
        <dbReference type="Proteomes" id="UP001652628"/>
    </source>
</evidence>
<dbReference type="Proteomes" id="UP001652628">
    <property type="component" value="Chromosome 4"/>
</dbReference>
<evidence type="ECO:0000313" key="3">
    <source>
        <dbReference type="RefSeq" id="XP_065723399.1"/>
    </source>
</evidence>
<evidence type="ECO:0000256" key="1">
    <source>
        <dbReference type="SAM" id="MobiDB-lite"/>
    </source>
</evidence>
<name>A0AB40DGH3_DROSZ</name>
<sequence length="137" mass="16379">MLMRCFYTTCKQNLLLDQNIVNMAYERYGILLQNEQYDEDKINAKGIHKINVHNDSNDNIKDQIRDGNRNDRKNCARSSVTPDEVFDRHEQRRRFRRMVYTSAITSTCTKIKYLNQLFSQNQKIVITQVILMCMKRH</sequence>
<dbReference type="GeneID" id="108020351"/>
<dbReference type="AlphaFoldDB" id="A0AB40DGH3"/>
<gene>
    <name evidence="3" type="primary">pho</name>
</gene>
<dbReference type="CTD" id="334003"/>